<accession>A0A5K1VS10</accession>
<feature type="transmembrane region" description="Helical" evidence="1">
    <location>
        <begin position="161"/>
        <end position="183"/>
    </location>
</feature>
<keyword evidence="1" id="KW-1133">Transmembrane helix</keyword>
<protein>
    <recommendedName>
        <fullName evidence="4">Transmembrane protein</fullName>
    </recommendedName>
</protein>
<dbReference type="EMBL" id="BDEQ01000001">
    <property type="protein sequence ID" value="GAT93607.1"/>
    <property type="molecule type" value="Genomic_DNA"/>
</dbReference>
<evidence type="ECO:0000313" key="2">
    <source>
        <dbReference type="EMBL" id="GAT93607.1"/>
    </source>
</evidence>
<dbReference type="AlphaFoldDB" id="A0A5K1VS10"/>
<dbReference type="OMA" id="CACFSIV"/>
<comment type="caution">
    <text evidence="2">The sequence shown here is derived from an EMBL/GenBank/DDBJ whole genome shotgun (WGS) entry which is preliminary data.</text>
</comment>
<evidence type="ECO:0008006" key="4">
    <source>
        <dbReference type="Google" id="ProtNLM"/>
    </source>
</evidence>
<dbReference type="VEuPathDB" id="AmoebaDB:EHI_087760"/>
<evidence type="ECO:0000313" key="3">
    <source>
        <dbReference type="Proteomes" id="UP000078387"/>
    </source>
</evidence>
<dbReference type="Proteomes" id="UP000078387">
    <property type="component" value="Unassembled WGS sequence"/>
</dbReference>
<keyword evidence="1" id="KW-0812">Transmembrane</keyword>
<organism evidence="2 3">
    <name type="scientific">Entamoeba histolytica</name>
    <dbReference type="NCBI Taxonomy" id="5759"/>
    <lineage>
        <taxon>Eukaryota</taxon>
        <taxon>Amoebozoa</taxon>
        <taxon>Evosea</taxon>
        <taxon>Archamoebae</taxon>
        <taxon>Mastigamoebida</taxon>
        <taxon>Entamoebidae</taxon>
        <taxon>Entamoeba</taxon>
    </lineage>
</organism>
<dbReference type="VEuPathDB" id="AmoebaDB:EHI7A_116010"/>
<feature type="transmembrane region" description="Helical" evidence="1">
    <location>
        <begin position="121"/>
        <end position="141"/>
    </location>
</feature>
<evidence type="ECO:0000256" key="1">
    <source>
        <dbReference type="SAM" id="Phobius"/>
    </source>
</evidence>
<dbReference type="VEuPathDB" id="AmoebaDB:KM1_196570"/>
<gene>
    <name evidence="2" type="ORF">CL6EHI_087760</name>
</gene>
<name>A0A5K1VS10_ENTHI</name>
<feature type="transmembrane region" description="Helical" evidence="1">
    <location>
        <begin position="12"/>
        <end position="34"/>
    </location>
</feature>
<sequence>MGLFSVITRYNLVALLCACFSIIAFVLNTLSFFLPWVENKDYLKEEAMCNSIFPPLNGISLQHSCVLTHVWDDTVFQVANYITSILLFITLIITIISILFDCSQMNKRKCICFVLPQNLKYLSILSFFINFVSLNIFMFIFFKDTQKLTEATSGSLVEVSWGFWCSFFSSLILLLAGFINVSFSSPPIQKRVFIS</sequence>
<keyword evidence="1" id="KW-0472">Membrane</keyword>
<dbReference type="VEuPathDB" id="AmoebaDB:EHI5A_144610"/>
<reference evidence="2 3" key="1">
    <citation type="submission" date="2016-05" db="EMBL/GenBank/DDBJ databases">
        <title>First whole genome sequencing of Entamoeba histolytica HM1:IMSS-clone-6.</title>
        <authorList>
            <person name="Mukherjee Avik.K."/>
            <person name="Izumyama S."/>
            <person name="Nakada-Tsukui K."/>
            <person name="Nozaki T."/>
        </authorList>
    </citation>
    <scope>NUCLEOTIDE SEQUENCE [LARGE SCALE GENOMIC DNA]</scope>
    <source>
        <strain evidence="2 3">HM1:IMSS clone 6</strain>
    </source>
</reference>
<proteinExistence type="predicted"/>
<feature type="transmembrane region" description="Helical" evidence="1">
    <location>
        <begin position="78"/>
        <end position="100"/>
    </location>
</feature>
<dbReference type="VEuPathDB" id="AmoebaDB:EHI8A_125050"/>